<dbReference type="EMBL" id="CADCWA010000008">
    <property type="protein sequence ID" value="CAA9496336.1"/>
    <property type="molecule type" value="Genomic_DNA"/>
</dbReference>
<evidence type="ECO:0000313" key="7">
    <source>
        <dbReference type="EMBL" id="CAA9496336.1"/>
    </source>
</evidence>
<gene>
    <name evidence="7" type="ORF">AVDCRST_MAG31-113</name>
</gene>
<sequence length="242" mass="25338">MTPLLDANGLSVSGRLQSTDLQAAGGSLTALIGPNGSGKTSLLRALAGIERTGGSVRISGEELASASPGRRRQLLAFLPAGRELVWPIAARDVIALGLERPDPDRVAAIIAALELEALADRPADQLSTGERARVLTGRALAQQPAALLLDEPLSNLDPYWSLRMLAMFRAATAAGAAAVIALHDLSLLSLFDRAILMAEGGIVADARPDAVLADASFEQVFRVRAAGRGWELSPPARPRSSR</sequence>
<evidence type="ECO:0000259" key="6">
    <source>
        <dbReference type="PROSITE" id="PS50893"/>
    </source>
</evidence>
<protein>
    <recommendedName>
        <fullName evidence="6">ABC transporter domain-containing protein</fullName>
    </recommendedName>
</protein>
<dbReference type="AlphaFoldDB" id="A0A6J4SMQ6"/>
<evidence type="ECO:0000256" key="2">
    <source>
        <dbReference type="ARBA" id="ARBA00022741"/>
    </source>
</evidence>
<dbReference type="Pfam" id="PF00005">
    <property type="entry name" value="ABC_tran"/>
    <property type="match status" value="1"/>
</dbReference>
<name>A0A6J4SMQ6_9SPHN</name>
<dbReference type="PANTHER" id="PTHR42794:SF1">
    <property type="entry name" value="HEMIN IMPORT ATP-BINDING PROTEIN HMUV"/>
    <property type="match status" value="1"/>
</dbReference>
<dbReference type="InterPro" id="IPR003439">
    <property type="entry name" value="ABC_transporter-like_ATP-bd"/>
</dbReference>
<keyword evidence="4" id="KW-1278">Translocase</keyword>
<evidence type="ECO:0000256" key="4">
    <source>
        <dbReference type="ARBA" id="ARBA00022967"/>
    </source>
</evidence>
<keyword evidence="1" id="KW-0813">Transport</keyword>
<keyword evidence="2" id="KW-0547">Nucleotide-binding</keyword>
<feature type="domain" description="ABC transporter" evidence="6">
    <location>
        <begin position="1"/>
        <end position="224"/>
    </location>
</feature>
<dbReference type="Gene3D" id="3.40.50.300">
    <property type="entry name" value="P-loop containing nucleotide triphosphate hydrolases"/>
    <property type="match status" value="1"/>
</dbReference>
<dbReference type="SMART" id="SM00382">
    <property type="entry name" value="AAA"/>
    <property type="match status" value="1"/>
</dbReference>
<dbReference type="PANTHER" id="PTHR42794">
    <property type="entry name" value="HEMIN IMPORT ATP-BINDING PROTEIN HMUV"/>
    <property type="match status" value="1"/>
</dbReference>
<proteinExistence type="predicted"/>
<dbReference type="GO" id="GO:0005524">
    <property type="term" value="F:ATP binding"/>
    <property type="evidence" value="ECO:0007669"/>
    <property type="project" value="UniProtKB-KW"/>
</dbReference>
<evidence type="ECO:0000256" key="3">
    <source>
        <dbReference type="ARBA" id="ARBA00022840"/>
    </source>
</evidence>
<dbReference type="GO" id="GO:0016887">
    <property type="term" value="F:ATP hydrolysis activity"/>
    <property type="evidence" value="ECO:0007669"/>
    <property type="project" value="InterPro"/>
</dbReference>
<dbReference type="PROSITE" id="PS50893">
    <property type="entry name" value="ABC_TRANSPORTER_2"/>
    <property type="match status" value="1"/>
</dbReference>
<organism evidence="7">
    <name type="scientific">uncultured Sphingomonas sp</name>
    <dbReference type="NCBI Taxonomy" id="158754"/>
    <lineage>
        <taxon>Bacteria</taxon>
        <taxon>Pseudomonadati</taxon>
        <taxon>Pseudomonadota</taxon>
        <taxon>Alphaproteobacteria</taxon>
        <taxon>Sphingomonadales</taxon>
        <taxon>Sphingomonadaceae</taxon>
        <taxon>Sphingomonas</taxon>
        <taxon>environmental samples</taxon>
    </lineage>
</organism>
<evidence type="ECO:0000256" key="5">
    <source>
        <dbReference type="ARBA" id="ARBA00037066"/>
    </source>
</evidence>
<comment type="function">
    <text evidence="5">Part of the ABC transporter complex HmuTUV involved in hemin import. Responsible for energy coupling to the transport system.</text>
</comment>
<dbReference type="InterPro" id="IPR003593">
    <property type="entry name" value="AAA+_ATPase"/>
</dbReference>
<dbReference type="InterPro" id="IPR027417">
    <property type="entry name" value="P-loop_NTPase"/>
</dbReference>
<dbReference type="RefSeq" id="WP_294167310.1">
    <property type="nucleotide sequence ID" value="NZ_CADCWA010000008.1"/>
</dbReference>
<keyword evidence="3" id="KW-0067">ATP-binding</keyword>
<accession>A0A6J4SMQ6</accession>
<reference evidence="7" key="1">
    <citation type="submission" date="2020-02" db="EMBL/GenBank/DDBJ databases">
        <authorList>
            <person name="Meier V. D."/>
        </authorList>
    </citation>
    <scope>NUCLEOTIDE SEQUENCE</scope>
    <source>
        <strain evidence="7">AVDCRST_MAG31</strain>
    </source>
</reference>
<dbReference type="SUPFAM" id="SSF52540">
    <property type="entry name" value="P-loop containing nucleoside triphosphate hydrolases"/>
    <property type="match status" value="1"/>
</dbReference>
<evidence type="ECO:0000256" key="1">
    <source>
        <dbReference type="ARBA" id="ARBA00022448"/>
    </source>
</evidence>